<dbReference type="InterPro" id="IPR018673">
    <property type="entry name" value="DUF2141"/>
</dbReference>
<name>K6YKE8_9ALTE</name>
<dbReference type="eggNOG" id="COG4704">
    <property type="taxonomic scope" value="Bacteria"/>
</dbReference>
<dbReference type="OrthoDB" id="9788332at2"/>
<dbReference type="EMBL" id="BAEO01000002">
    <property type="protein sequence ID" value="GAC17093.1"/>
    <property type="molecule type" value="Genomic_DNA"/>
</dbReference>
<keyword evidence="2" id="KW-1185">Reference proteome</keyword>
<evidence type="ECO:0000313" key="2">
    <source>
        <dbReference type="Proteomes" id="UP000006327"/>
    </source>
</evidence>
<accession>K6YKE8</accession>
<comment type="caution">
    <text evidence="1">The sequence shown here is derived from an EMBL/GenBank/DDBJ whole genome shotgun (WGS) entry which is preliminary data.</text>
</comment>
<organism evidence="1 2">
    <name type="scientific">Paraglaciecola arctica BSs20135</name>
    <dbReference type="NCBI Taxonomy" id="493475"/>
    <lineage>
        <taxon>Bacteria</taxon>
        <taxon>Pseudomonadati</taxon>
        <taxon>Pseudomonadota</taxon>
        <taxon>Gammaproteobacteria</taxon>
        <taxon>Alteromonadales</taxon>
        <taxon>Alteromonadaceae</taxon>
        <taxon>Paraglaciecola</taxon>
    </lineage>
</organism>
<gene>
    <name evidence="1" type="ORF">GARC_0111</name>
</gene>
<reference evidence="1 2" key="1">
    <citation type="journal article" date="2017" name="Antonie Van Leeuwenhoek">
        <title>Rhizobium rhizosphaerae sp. nov., a novel species isolated from rice rhizosphere.</title>
        <authorList>
            <person name="Zhao J.J."/>
            <person name="Zhang J."/>
            <person name="Zhang R.J."/>
            <person name="Zhang C.W."/>
            <person name="Yin H.Q."/>
            <person name="Zhang X.X."/>
        </authorList>
    </citation>
    <scope>NUCLEOTIDE SEQUENCE [LARGE SCALE GENOMIC DNA]</scope>
    <source>
        <strain evidence="1 2">BSs20135</strain>
    </source>
</reference>
<dbReference type="RefSeq" id="WP_007615566.1">
    <property type="nucleotide sequence ID" value="NZ_BAEO01000002.1"/>
</dbReference>
<dbReference type="Proteomes" id="UP000006327">
    <property type="component" value="Unassembled WGS sequence"/>
</dbReference>
<sequence length="160" mass="17890">MNKLNIVGLLVGFLYPLLVVPIVFSATLTLQIQGHENKSGQLNIAISKVKGLLTDEVQWDDLESVRKLLQDIGPEHAQQATVQLIIEDLPIGLICIRLYLDLNNNQLLERSSIGIPLEPVGFSNNPSLFRGEPTPQDSCFLLQETANVQMVKLKQHKKRK</sequence>
<dbReference type="STRING" id="493475.GARC_0111"/>
<protein>
    <submittedName>
        <fullName evidence="1">Uncharacterized protein</fullName>
    </submittedName>
</protein>
<evidence type="ECO:0000313" key="1">
    <source>
        <dbReference type="EMBL" id="GAC17093.1"/>
    </source>
</evidence>
<proteinExistence type="predicted"/>
<dbReference type="AlphaFoldDB" id="K6YKE8"/>
<dbReference type="Pfam" id="PF09912">
    <property type="entry name" value="DUF2141"/>
    <property type="match status" value="1"/>
</dbReference>